<sequence>MLALIPGASWALGLGKPSTRAVLGETLRLTVPLRLEPGEQVADDCVSAEVYFGDDKLAGTVVSAQVVPVSGSAAEAARGGARTLLIRTTALINEPVVTVYLSAGCQARITRKFVALADPPSDMTPLAPAAEQGLSQAVAEVTESDRTVAATSPVSRQPSRAAASRTASRTRDVERRQAKGKAKPSPQPAPATSSVSRLQVDPVEADALVSPELRPSVGMDAAQAAGAQGDGAQLQARRDAAAALWRALNTTPEQQLRDQQRLQELEKQLTRLNTEGAQTRQSVSALQGRMRELESDRSSLGAYALGGLALAAMGVALYCYSQLRRQERQRTEWWPPHSGAAPLSVPREGEPDTASPPEVQDTTTAYVHAPPLKPHDAVVKPQPMALAAHTATQSAFTPPAVPLSDWGVAPPSFAPPHEQEAIEHLRAVSVEELIDLEQQAEFFVVLGQDDAAIGLLEAHVQGTDGTIPLPFLKLLELYQRLGRRADYERVQAAFNTHFNAHAPTWESDLQQGQRLEDYPGIIERLQALWSAPARAMDVLEKSLIRPEADAETFDLPAYRELLFLYAIARDLADKPDAHSDAPITAVTPLTATRPFIADPDVRPTLDVDLCLDDLAQPNVGAPGAASAFASKGLPASEADAEASPREPDSDYRP</sequence>
<keyword evidence="3" id="KW-1133">Transmembrane helix</keyword>
<keyword evidence="3" id="KW-0812">Transmembrane</keyword>
<evidence type="ECO:0000256" key="2">
    <source>
        <dbReference type="SAM" id="MobiDB-lite"/>
    </source>
</evidence>
<proteinExistence type="predicted"/>
<accession>A0A4R6RN28</accession>
<feature type="region of interest" description="Disordered" evidence="2">
    <location>
        <begin position="625"/>
        <end position="653"/>
    </location>
</feature>
<dbReference type="EMBL" id="SNXW01000001">
    <property type="protein sequence ID" value="TDP87994.1"/>
    <property type="molecule type" value="Genomic_DNA"/>
</dbReference>
<evidence type="ECO:0000313" key="5">
    <source>
        <dbReference type="Proteomes" id="UP000294593"/>
    </source>
</evidence>
<feature type="transmembrane region" description="Helical" evidence="3">
    <location>
        <begin position="300"/>
        <end position="320"/>
    </location>
</feature>
<protein>
    <recommendedName>
        <fullName evidence="6">Tfp pilus assembly protein FimV</fullName>
    </recommendedName>
</protein>
<evidence type="ECO:0000256" key="3">
    <source>
        <dbReference type="SAM" id="Phobius"/>
    </source>
</evidence>
<feature type="coiled-coil region" evidence="1">
    <location>
        <begin position="255"/>
        <end position="282"/>
    </location>
</feature>
<dbReference type="OrthoDB" id="9180424at2"/>
<dbReference type="Proteomes" id="UP000294593">
    <property type="component" value="Unassembled WGS sequence"/>
</dbReference>
<reference evidence="4 5" key="1">
    <citation type="submission" date="2019-03" db="EMBL/GenBank/DDBJ databases">
        <title>Genomic Encyclopedia of Type Strains, Phase IV (KMG-IV): sequencing the most valuable type-strain genomes for metagenomic binning, comparative biology and taxonomic classification.</title>
        <authorList>
            <person name="Goeker M."/>
        </authorList>
    </citation>
    <scope>NUCLEOTIDE SEQUENCE [LARGE SCALE GENOMIC DNA]</scope>
    <source>
        <strain evidence="4 5">DSM 11901</strain>
    </source>
</reference>
<keyword evidence="1" id="KW-0175">Coiled coil</keyword>
<evidence type="ECO:0008006" key="6">
    <source>
        <dbReference type="Google" id="ProtNLM"/>
    </source>
</evidence>
<keyword evidence="5" id="KW-1185">Reference proteome</keyword>
<name>A0A4R6RN28_9BURK</name>
<evidence type="ECO:0000256" key="1">
    <source>
        <dbReference type="SAM" id="Coils"/>
    </source>
</evidence>
<dbReference type="RefSeq" id="WP_133605663.1">
    <property type="nucleotide sequence ID" value="NZ_SNXW01000001.1"/>
</dbReference>
<feature type="region of interest" description="Disordered" evidence="2">
    <location>
        <begin position="329"/>
        <end position="359"/>
    </location>
</feature>
<organism evidence="4 5">
    <name type="scientific">Aquabacterium commune</name>
    <dbReference type="NCBI Taxonomy" id="70586"/>
    <lineage>
        <taxon>Bacteria</taxon>
        <taxon>Pseudomonadati</taxon>
        <taxon>Pseudomonadota</taxon>
        <taxon>Betaproteobacteria</taxon>
        <taxon>Burkholderiales</taxon>
        <taxon>Aquabacterium</taxon>
    </lineage>
</organism>
<keyword evidence="3" id="KW-0472">Membrane</keyword>
<feature type="compositionally biased region" description="Basic and acidic residues" evidence="2">
    <location>
        <begin position="642"/>
        <end position="653"/>
    </location>
</feature>
<feature type="compositionally biased region" description="Polar residues" evidence="2">
    <location>
        <begin position="149"/>
        <end position="158"/>
    </location>
</feature>
<gene>
    <name evidence="4" type="ORF">EV672_101129</name>
</gene>
<comment type="caution">
    <text evidence="4">The sequence shown here is derived from an EMBL/GenBank/DDBJ whole genome shotgun (WGS) entry which is preliminary data.</text>
</comment>
<feature type="region of interest" description="Disordered" evidence="2">
    <location>
        <begin position="124"/>
        <end position="201"/>
    </location>
</feature>
<evidence type="ECO:0000313" key="4">
    <source>
        <dbReference type="EMBL" id="TDP87994.1"/>
    </source>
</evidence>
<dbReference type="AlphaFoldDB" id="A0A4R6RN28"/>